<dbReference type="Pfam" id="PF17906">
    <property type="entry name" value="HTH_48"/>
    <property type="match status" value="1"/>
</dbReference>
<dbReference type="InterPro" id="IPR052709">
    <property type="entry name" value="Transposase-MT_Hybrid"/>
</dbReference>
<dbReference type="PANTHER" id="PTHR46060:SF1">
    <property type="entry name" value="MARINER MOS1 TRANSPOSASE-LIKE PROTEIN"/>
    <property type="match status" value="1"/>
</dbReference>
<feature type="domain" description="Mos1 transposase HTH" evidence="1">
    <location>
        <begin position="5"/>
        <end position="44"/>
    </location>
</feature>
<keyword evidence="3" id="KW-1185">Reference proteome</keyword>
<evidence type="ECO:0000313" key="3">
    <source>
        <dbReference type="Proteomes" id="UP000499080"/>
    </source>
</evidence>
<evidence type="ECO:0000313" key="2">
    <source>
        <dbReference type="EMBL" id="GBM48420.1"/>
    </source>
</evidence>
<protein>
    <recommendedName>
        <fullName evidence="1">Mos1 transposase HTH domain-containing protein</fullName>
    </recommendedName>
</protein>
<gene>
    <name evidence="2" type="ORF">AVEN_12020_1</name>
</gene>
<evidence type="ECO:0000259" key="1">
    <source>
        <dbReference type="Pfam" id="PF17906"/>
    </source>
</evidence>
<accession>A0A4Y2G3Y2</accession>
<dbReference type="Proteomes" id="UP000499080">
    <property type="component" value="Unassembled WGS sequence"/>
</dbReference>
<dbReference type="Gene3D" id="1.10.10.1450">
    <property type="match status" value="1"/>
</dbReference>
<sequence length="101" mass="11595">MNLKFLYKLGKLAGQSHRMLEQVYGEDTVILKTLYTWFKKFIDGLESIEDKHRCGQPTTADNVCQHNTTLVRWFLPQIGVTELSHAPTFPRPVTTTLFPVS</sequence>
<dbReference type="PANTHER" id="PTHR46060">
    <property type="entry name" value="MARINER MOS1 TRANSPOSASE-LIKE PROTEIN"/>
    <property type="match status" value="1"/>
</dbReference>
<proteinExistence type="predicted"/>
<organism evidence="2 3">
    <name type="scientific">Araneus ventricosus</name>
    <name type="common">Orbweaver spider</name>
    <name type="synonym">Epeira ventricosa</name>
    <dbReference type="NCBI Taxonomy" id="182803"/>
    <lineage>
        <taxon>Eukaryota</taxon>
        <taxon>Metazoa</taxon>
        <taxon>Ecdysozoa</taxon>
        <taxon>Arthropoda</taxon>
        <taxon>Chelicerata</taxon>
        <taxon>Arachnida</taxon>
        <taxon>Araneae</taxon>
        <taxon>Araneomorphae</taxon>
        <taxon>Entelegynae</taxon>
        <taxon>Araneoidea</taxon>
        <taxon>Araneidae</taxon>
        <taxon>Araneus</taxon>
    </lineage>
</organism>
<name>A0A4Y2G3Y2_ARAVE</name>
<comment type="caution">
    <text evidence="2">The sequence shown here is derived from an EMBL/GenBank/DDBJ whole genome shotgun (WGS) entry which is preliminary data.</text>
</comment>
<dbReference type="InterPro" id="IPR041426">
    <property type="entry name" value="Mos1_HTH"/>
</dbReference>
<dbReference type="EMBL" id="BGPR01001215">
    <property type="protein sequence ID" value="GBM48420.1"/>
    <property type="molecule type" value="Genomic_DNA"/>
</dbReference>
<dbReference type="AlphaFoldDB" id="A0A4Y2G3Y2"/>
<reference evidence="2 3" key="1">
    <citation type="journal article" date="2019" name="Sci. Rep.">
        <title>Orb-weaving spider Araneus ventricosus genome elucidates the spidroin gene catalogue.</title>
        <authorList>
            <person name="Kono N."/>
            <person name="Nakamura H."/>
            <person name="Ohtoshi R."/>
            <person name="Moran D.A.P."/>
            <person name="Shinohara A."/>
            <person name="Yoshida Y."/>
            <person name="Fujiwara M."/>
            <person name="Mori M."/>
            <person name="Tomita M."/>
            <person name="Arakawa K."/>
        </authorList>
    </citation>
    <scope>NUCLEOTIDE SEQUENCE [LARGE SCALE GENOMIC DNA]</scope>
</reference>
<dbReference type="OrthoDB" id="6436448at2759"/>